<feature type="transmembrane region" description="Helical" evidence="3">
    <location>
        <begin position="131"/>
        <end position="151"/>
    </location>
</feature>
<keyword evidence="3" id="KW-0472">Membrane</keyword>
<dbReference type="EnsemblMetazoa" id="SMAR005667-RA">
    <property type="protein sequence ID" value="SMAR005667-PA"/>
    <property type="gene ID" value="SMAR005667"/>
</dbReference>
<evidence type="ECO:0000256" key="1">
    <source>
        <dbReference type="ARBA" id="ARBA00022729"/>
    </source>
</evidence>
<dbReference type="Pfam" id="PF17064">
    <property type="entry name" value="QVR"/>
    <property type="match status" value="1"/>
</dbReference>
<keyword evidence="1 4" id="KW-0732">Signal</keyword>
<dbReference type="STRING" id="126957.T1IWU1"/>
<sequence length="152" mass="17155">MSNIFYTSTLILLVILATSYLGDCIRCYQCSSDQDKKNDLCGAYKPFNKSRHVSVDCQSDEAVTPGIFCVKIVEQGPRGFIWDGRWRNVIRRCASVSETGVTGYCNWGHHANGVYWEECYCSEDQCNGATIFGRSFGLSIICIIVSFTVFYY</sequence>
<evidence type="ECO:0000256" key="2">
    <source>
        <dbReference type="ARBA" id="ARBA00023180"/>
    </source>
</evidence>
<proteinExistence type="predicted"/>
<dbReference type="Proteomes" id="UP000014500">
    <property type="component" value="Unassembled WGS sequence"/>
</dbReference>
<feature type="chain" id="PRO_5021429319" evidence="4">
    <location>
        <begin position="25"/>
        <end position="152"/>
    </location>
</feature>
<reference evidence="5" key="2">
    <citation type="submission" date="2015-02" db="UniProtKB">
        <authorList>
            <consortium name="EnsemblMetazoa"/>
        </authorList>
    </citation>
    <scope>IDENTIFICATION</scope>
</reference>
<evidence type="ECO:0000256" key="4">
    <source>
        <dbReference type="SAM" id="SignalP"/>
    </source>
</evidence>
<organism evidence="5 6">
    <name type="scientific">Strigamia maritima</name>
    <name type="common">European centipede</name>
    <name type="synonym">Geophilus maritimus</name>
    <dbReference type="NCBI Taxonomy" id="126957"/>
    <lineage>
        <taxon>Eukaryota</taxon>
        <taxon>Metazoa</taxon>
        <taxon>Ecdysozoa</taxon>
        <taxon>Arthropoda</taxon>
        <taxon>Myriapoda</taxon>
        <taxon>Chilopoda</taxon>
        <taxon>Pleurostigmophora</taxon>
        <taxon>Geophilomorpha</taxon>
        <taxon>Linotaeniidae</taxon>
        <taxon>Strigamia</taxon>
    </lineage>
</organism>
<reference evidence="6" key="1">
    <citation type="submission" date="2011-05" db="EMBL/GenBank/DDBJ databases">
        <authorList>
            <person name="Richards S.R."/>
            <person name="Qu J."/>
            <person name="Jiang H."/>
            <person name="Jhangiani S.N."/>
            <person name="Agravi P."/>
            <person name="Goodspeed R."/>
            <person name="Gross S."/>
            <person name="Mandapat C."/>
            <person name="Jackson L."/>
            <person name="Mathew T."/>
            <person name="Pu L."/>
            <person name="Thornton R."/>
            <person name="Saada N."/>
            <person name="Wilczek-Boney K.B."/>
            <person name="Lee S."/>
            <person name="Kovar C."/>
            <person name="Wu Y."/>
            <person name="Scherer S.E."/>
            <person name="Worley K.C."/>
            <person name="Muzny D.M."/>
            <person name="Gibbs R."/>
        </authorList>
    </citation>
    <scope>NUCLEOTIDE SEQUENCE</scope>
    <source>
        <strain evidence="6">Brora</strain>
    </source>
</reference>
<dbReference type="GO" id="GO:0032222">
    <property type="term" value="P:regulation of synaptic transmission, cholinergic"/>
    <property type="evidence" value="ECO:0007669"/>
    <property type="project" value="InterPro"/>
</dbReference>
<dbReference type="GO" id="GO:0030431">
    <property type="term" value="P:sleep"/>
    <property type="evidence" value="ECO:0007669"/>
    <property type="project" value="InterPro"/>
</dbReference>
<dbReference type="InterPro" id="IPR050975">
    <property type="entry name" value="Sleep_regulator"/>
</dbReference>
<feature type="signal peptide" evidence="4">
    <location>
        <begin position="1"/>
        <end position="24"/>
    </location>
</feature>
<dbReference type="eggNOG" id="ENOG502RZ7P">
    <property type="taxonomic scope" value="Eukaryota"/>
</dbReference>
<dbReference type="PhylomeDB" id="T1IWU1"/>
<dbReference type="InterPro" id="IPR031424">
    <property type="entry name" value="QVR-like"/>
</dbReference>
<name>T1IWU1_STRMM</name>
<evidence type="ECO:0000313" key="5">
    <source>
        <dbReference type="EnsemblMetazoa" id="SMAR005667-PA"/>
    </source>
</evidence>
<evidence type="ECO:0000313" key="6">
    <source>
        <dbReference type="Proteomes" id="UP000014500"/>
    </source>
</evidence>
<dbReference type="PANTHER" id="PTHR33562">
    <property type="entry name" value="ATILLA, ISOFORM B-RELATED-RELATED"/>
    <property type="match status" value="1"/>
</dbReference>
<keyword evidence="6" id="KW-1185">Reference proteome</keyword>
<dbReference type="EMBL" id="JH431630">
    <property type="status" value="NOT_ANNOTATED_CDS"/>
    <property type="molecule type" value="Genomic_DNA"/>
</dbReference>
<keyword evidence="3" id="KW-1133">Transmembrane helix</keyword>
<keyword evidence="3" id="KW-0812">Transmembrane</keyword>
<protein>
    <submittedName>
        <fullName evidence="5">Uncharacterized protein</fullName>
    </submittedName>
</protein>
<dbReference type="HOGENOM" id="CLU_126345_2_0_1"/>
<evidence type="ECO:0000256" key="3">
    <source>
        <dbReference type="SAM" id="Phobius"/>
    </source>
</evidence>
<keyword evidence="2" id="KW-0325">Glycoprotein</keyword>
<dbReference type="PANTHER" id="PTHR33562:SF27">
    <property type="entry name" value="PROTEIN QUIVER"/>
    <property type="match status" value="1"/>
</dbReference>
<dbReference type="AlphaFoldDB" id="T1IWU1"/>
<dbReference type="OMA" id="SCGAYKR"/>
<accession>T1IWU1</accession>